<dbReference type="Gene3D" id="3.90.550.10">
    <property type="entry name" value="Spore Coat Polysaccharide Biosynthesis Protein SpsA, Chain A"/>
    <property type="match status" value="1"/>
</dbReference>
<gene>
    <name evidence="3" type="ORF">GCM10009601_51730</name>
</gene>
<sequence length="208" mass="23368">MPGSEVTVVVPFHEARRRSGLLDRATRSVQQQTIPVHLQLAEDIHHKGAATTRQAGLELVDTEWTAFLDSDDEMDADHIEQLLACARDTSADYVYPWFRVVGGSDPFPMFFGKPWDNAHPHQTTITILVRTELAQQVGFHEPPPGSTIHGQRGGEDWHFTLGCMAAGARIVHHPARTWTWHHGRQNTSGRPDRGDARPGAGTRRHRRR</sequence>
<accession>A0ABP4JVJ4</accession>
<dbReference type="Pfam" id="PF00535">
    <property type="entry name" value="Glycos_transf_2"/>
    <property type="match status" value="1"/>
</dbReference>
<dbReference type="EMBL" id="BAAAIZ010000090">
    <property type="protein sequence ID" value="GAA1431852.1"/>
    <property type="molecule type" value="Genomic_DNA"/>
</dbReference>
<proteinExistence type="predicted"/>
<dbReference type="InterPro" id="IPR001173">
    <property type="entry name" value="Glyco_trans_2-like"/>
</dbReference>
<dbReference type="RefSeq" id="WP_344015560.1">
    <property type="nucleotide sequence ID" value="NZ_BAAAIZ010000090.1"/>
</dbReference>
<protein>
    <recommendedName>
        <fullName evidence="2">Glycosyltransferase 2-like domain-containing protein</fullName>
    </recommendedName>
</protein>
<organism evidence="3 4">
    <name type="scientific">Streptomyces thermospinosisporus</name>
    <dbReference type="NCBI Taxonomy" id="161482"/>
    <lineage>
        <taxon>Bacteria</taxon>
        <taxon>Bacillati</taxon>
        <taxon>Actinomycetota</taxon>
        <taxon>Actinomycetes</taxon>
        <taxon>Kitasatosporales</taxon>
        <taxon>Streptomycetaceae</taxon>
        <taxon>Streptomyces</taxon>
    </lineage>
</organism>
<feature type="domain" description="Glycosyltransferase 2-like" evidence="2">
    <location>
        <begin position="47"/>
        <end position="108"/>
    </location>
</feature>
<comment type="caution">
    <text evidence="3">The sequence shown here is derived from an EMBL/GenBank/DDBJ whole genome shotgun (WGS) entry which is preliminary data.</text>
</comment>
<dbReference type="CDD" id="cd00761">
    <property type="entry name" value="Glyco_tranf_GTA_type"/>
    <property type="match status" value="1"/>
</dbReference>
<evidence type="ECO:0000259" key="2">
    <source>
        <dbReference type="Pfam" id="PF00535"/>
    </source>
</evidence>
<name>A0ABP4JVJ4_9ACTN</name>
<dbReference type="Proteomes" id="UP001500973">
    <property type="component" value="Unassembled WGS sequence"/>
</dbReference>
<feature type="region of interest" description="Disordered" evidence="1">
    <location>
        <begin position="176"/>
        <end position="208"/>
    </location>
</feature>
<evidence type="ECO:0000313" key="4">
    <source>
        <dbReference type="Proteomes" id="UP001500973"/>
    </source>
</evidence>
<keyword evidence="4" id="KW-1185">Reference proteome</keyword>
<reference evidence="4" key="1">
    <citation type="journal article" date="2019" name="Int. J. Syst. Evol. Microbiol.">
        <title>The Global Catalogue of Microorganisms (GCM) 10K type strain sequencing project: providing services to taxonomists for standard genome sequencing and annotation.</title>
        <authorList>
            <consortium name="The Broad Institute Genomics Platform"/>
            <consortium name="The Broad Institute Genome Sequencing Center for Infectious Disease"/>
            <person name="Wu L."/>
            <person name="Ma J."/>
        </authorList>
    </citation>
    <scope>NUCLEOTIDE SEQUENCE [LARGE SCALE GENOMIC DNA]</scope>
    <source>
        <strain evidence="4">JCM 11756</strain>
    </source>
</reference>
<evidence type="ECO:0000313" key="3">
    <source>
        <dbReference type="EMBL" id="GAA1431852.1"/>
    </source>
</evidence>
<dbReference type="SUPFAM" id="SSF53448">
    <property type="entry name" value="Nucleotide-diphospho-sugar transferases"/>
    <property type="match status" value="1"/>
</dbReference>
<dbReference type="InterPro" id="IPR029044">
    <property type="entry name" value="Nucleotide-diphossugar_trans"/>
</dbReference>
<evidence type="ECO:0000256" key="1">
    <source>
        <dbReference type="SAM" id="MobiDB-lite"/>
    </source>
</evidence>